<dbReference type="OrthoDB" id="2367962at2759"/>
<reference evidence="4 5" key="4">
    <citation type="submission" date="2017-10" db="EMBL/GenBank/DDBJ databases">
        <title>Genome analyses suggest a sexual origin of heterokaryosis in a supposedly ancient asexual fungus.</title>
        <authorList>
            <person name="Corradi N."/>
            <person name="Sedzielewska K."/>
            <person name="Noel J."/>
            <person name="Charron P."/>
            <person name="Farinelli L."/>
            <person name="Marton T."/>
            <person name="Kruger M."/>
            <person name="Pelin A."/>
            <person name="Brachmann A."/>
            <person name="Corradi N."/>
        </authorList>
    </citation>
    <scope>NUCLEOTIDE SEQUENCE [LARGE SCALE GENOMIC DNA]</scope>
    <source>
        <strain evidence="4 5">A1</strain>
    </source>
</reference>
<evidence type="ECO:0000313" key="5">
    <source>
        <dbReference type="Proteomes" id="UP000232688"/>
    </source>
</evidence>
<dbReference type="VEuPathDB" id="FungiDB:FUN_004862"/>
<evidence type="ECO:0000313" key="2">
    <source>
        <dbReference type="EMBL" id="CAB5330370.1"/>
    </source>
</evidence>
<proteinExistence type="predicted"/>
<feature type="compositionally biased region" description="Low complexity" evidence="1">
    <location>
        <begin position="150"/>
        <end position="160"/>
    </location>
</feature>
<comment type="caution">
    <text evidence="3">The sequence shown here is derived from an EMBL/GenBank/DDBJ whole genome shotgun (WGS) entry which is preliminary data.</text>
</comment>
<dbReference type="Proteomes" id="UP000684084">
    <property type="component" value="Unassembled WGS sequence"/>
</dbReference>
<dbReference type="Proteomes" id="UP000232722">
    <property type="component" value="Unassembled WGS sequence"/>
</dbReference>
<reference evidence="4 5" key="3">
    <citation type="submission" date="2017-10" db="EMBL/GenBank/DDBJ databases">
        <title>Extensive intraspecific genome diversity in a model arbuscular mycorrhizal fungus.</title>
        <authorList>
            <person name="Chen E.C.H."/>
            <person name="Morin E."/>
            <person name="Baudet D."/>
            <person name="Noel J."/>
            <person name="Ndikumana S."/>
            <person name="Charron P."/>
            <person name="St-Onge C."/>
            <person name="Giorgi J."/>
            <person name="Grigoriev I.V."/>
            <person name="Roux C."/>
            <person name="Martin F.M."/>
            <person name="Corradi N."/>
        </authorList>
    </citation>
    <scope>NUCLEOTIDE SEQUENCE [LARGE SCALE GENOMIC DNA]</scope>
    <source>
        <strain evidence="4 5">A1</strain>
    </source>
</reference>
<evidence type="ECO:0000256" key="1">
    <source>
        <dbReference type="SAM" id="MobiDB-lite"/>
    </source>
</evidence>
<dbReference type="VEuPathDB" id="FungiDB:RhiirFUN_007008"/>
<feature type="region of interest" description="Disordered" evidence="1">
    <location>
        <begin position="116"/>
        <end position="160"/>
    </location>
</feature>
<dbReference type="AlphaFoldDB" id="A0A2I1F0G3"/>
<dbReference type="EMBL" id="LLXJ01001383">
    <property type="protein sequence ID" value="PKC02451.1"/>
    <property type="molecule type" value="Genomic_DNA"/>
</dbReference>
<dbReference type="EMBL" id="CAGKOT010000004">
    <property type="protein sequence ID" value="CAB5330370.1"/>
    <property type="molecule type" value="Genomic_DNA"/>
</dbReference>
<reference evidence="3 6" key="2">
    <citation type="submission" date="2017-09" db="EMBL/GenBank/DDBJ databases">
        <title>Extensive intraspecific genome diversity in a model arbuscular mycorrhizal fungus.</title>
        <authorList>
            <person name="Chen E.C."/>
            <person name="Morin E."/>
            <person name="Beaudet D."/>
            <person name="Noel J."/>
            <person name="Ndikumana S."/>
            <person name="Charron P."/>
            <person name="St-Onge C."/>
            <person name="Giorgi J."/>
            <person name="Grigoriev I.V."/>
            <person name="Roux C."/>
            <person name="Martin F.M."/>
            <person name="Corradi N."/>
        </authorList>
    </citation>
    <scope>NUCLEOTIDE SEQUENCE [LARGE SCALE GENOMIC DNA]</scope>
    <source>
        <strain evidence="3 6">A5</strain>
    </source>
</reference>
<accession>A0A2I1F0G3</accession>
<sequence length="198" mass="23084">MSFPDDNDHESNSEYFDDSLQSYYENVPTTNDYIVDQNNNERPSVTQYYQKSLQHERIQPNDIPTPTITPASPYNASAEILIPKISRRIDSSQNQILKIELEIVIKLQNDQNQQKAQYVHSSALPKNRANRMNPYRKPTEQNFRNKNSDSHSYSSSSVPRLNRSSAIYMQNVDNKSQFQPNEDLNESFSNNYNNTFYD</sequence>
<evidence type="ECO:0000313" key="4">
    <source>
        <dbReference type="EMBL" id="PKC68724.1"/>
    </source>
</evidence>
<dbReference type="VEuPathDB" id="FungiDB:RhiirA1_456869"/>
<dbReference type="EMBL" id="LLXH01000315">
    <property type="protein sequence ID" value="PKC68724.1"/>
    <property type="molecule type" value="Genomic_DNA"/>
</dbReference>
<reference evidence="2" key="5">
    <citation type="submission" date="2020-05" db="EMBL/GenBank/DDBJ databases">
        <authorList>
            <person name="Rincon C."/>
            <person name="Sanders R I."/>
            <person name="Robbins C."/>
            <person name="Chaturvedi A."/>
        </authorList>
    </citation>
    <scope>NUCLEOTIDE SEQUENCE</scope>
    <source>
        <strain evidence="2">CHB12</strain>
    </source>
</reference>
<name>A0A2I1F0G3_9GLOM</name>
<protein>
    <submittedName>
        <fullName evidence="3">Uncharacterized protein</fullName>
    </submittedName>
</protein>
<evidence type="ECO:0000313" key="6">
    <source>
        <dbReference type="Proteomes" id="UP000232722"/>
    </source>
</evidence>
<gene>
    <name evidence="2" type="ORF">CHRIB12_LOCUS2869</name>
    <name evidence="4" type="ORF">RhiirA1_456869</name>
    <name evidence="3" type="ORF">RhiirA5_425234</name>
</gene>
<evidence type="ECO:0000313" key="3">
    <source>
        <dbReference type="EMBL" id="PKC02451.1"/>
    </source>
</evidence>
<organism evidence="3 6">
    <name type="scientific">Rhizophagus irregularis</name>
    <dbReference type="NCBI Taxonomy" id="588596"/>
    <lineage>
        <taxon>Eukaryota</taxon>
        <taxon>Fungi</taxon>
        <taxon>Fungi incertae sedis</taxon>
        <taxon>Mucoromycota</taxon>
        <taxon>Glomeromycotina</taxon>
        <taxon>Glomeromycetes</taxon>
        <taxon>Glomerales</taxon>
        <taxon>Glomeraceae</taxon>
        <taxon>Rhizophagus</taxon>
    </lineage>
</organism>
<reference evidence="3 6" key="1">
    <citation type="submission" date="2016-04" db="EMBL/GenBank/DDBJ databases">
        <title>Genome analyses suggest a sexual origin of heterokaryosis in a supposedly ancient asexual fungus.</title>
        <authorList>
            <person name="Ropars J."/>
            <person name="Sedzielewska K."/>
            <person name="Noel J."/>
            <person name="Charron P."/>
            <person name="Farinelli L."/>
            <person name="Marton T."/>
            <person name="Kruger M."/>
            <person name="Pelin A."/>
            <person name="Brachmann A."/>
            <person name="Corradi N."/>
        </authorList>
    </citation>
    <scope>NUCLEOTIDE SEQUENCE [LARGE SCALE GENOMIC DNA]</scope>
    <source>
        <strain evidence="3 6">A5</strain>
    </source>
</reference>
<feature type="region of interest" description="Disordered" evidence="1">
    <location>
        <begin position="174"/>
        <end position="198"/>
    </location>
</feature>
<dbReference type="Proteomes" id="UP000232688">
    <property type="component" value="Unassembled WGS sequence"/>
</dbReference>